<dbReference type="Pfam" id="PF04186">
    <property type="entry name" value="FxsA"/>
    <property type="match status" value="1"/>
</dbReference>
<proteinExistence type="predicted"/>
<dbReference type="PANTHER" id="PTHR35335:SF1">
    <property type="entry name" value="UPF0716 PROTEIN FXSA"/>
    <property type="match status" value="1"/>
</dbReference>
<comment type="caution">
    <text evidence="3">The sequence shown here is derived from an EMBL/GenBank/DDBJ whole genome shotgun (WGS) entry which is preliminary data.</text>
</comment>
<keyword evidence="2" id="KW-0812">Transmembrane</keyword>
<feature type="region of interest" description="Disordered" evidence="1">
    <location>
        <begin position="121"/>
        <end position="170"/>
    </location>
</feature>
<dbReference type="AlphaFoldDB" id="A0A3D9BWH0"/>
<evidence type="ECO:0000256" key="2">
    <source>
        <dbReference type="SAM" id="Phobius"/>
    </source>
</evidence>
<feature type="compositionally biased region" description="Basic and acidic residues" evidence="1">
    <location>
        <begin position="142"/>
        <end position="162"/>
    </location>
</feature>
<dbReference type="RefSeq" id="WP_115979001.1">
    <property type="nucleotide sequence ID" value="NZ_CAJXNW010000002.1"/>
</dbReference>
<organism evidence="3 4">
    <name type="scientific">Rhodosalinus sediminis</name>
    <dbReference type="NCBI Taxonomy" id="1940533"/>
    <lineage>
        <taxon>Bacteria</taxon>
        <taxon>Pseudomonadati</taxon>
        <taxon>Pseudomonadota</taxon>
        <taxon>Alphaproteobacteria</taxon>
        <taxon>Rhodobacterales</taxon>
        <taxon>Paracoccaceae</taxon>
        <taxon>Rhodosalinus</taxon>
    </lineage>
</organism>
<keyword evidence="4" id="KW-1185">Reference proteome</keyword>
<dbReference type="Proteomes" id="UP000257131">
    <property type="component" value="Unassembled WGS sequence"/>
</dbReference>
<reference evidence="3 4" key="1">
    <citation type="journal article" date="2017" name="Int. J. Syst. Evol. Microbiol.">
        <title>Rhodosalinus sediminis gen. nov., sp. nov., isolated from marine saltern.</title>
        <authorList>
            <person name="Guo L.Y."/>
            <person name="Ling S.K."/>
            <person name="Li C.M."/>
            <person name="Chen G.J."/>
            <person name="Du Z.J."/>
        </authorList>
    </citation>
    <scope>NUCLEOTIDE SEQUENCE [LARGE SCALE GENOMIC DNA]</scope>
    <source>
        <strain evidence="3 4">WDN1C137</strain>
    </source>
</reference>
<dbReference type="EMBL" id="QOHR01000005">
    <property type="protein sequence ID" value="REC57746.1"/>
    <property type="molecule type" value="Genomic_DNA"/>
</dbReference>
<dbReference type="PANTHER" id="PTHR35335">
    <property type="entry name" value="UPF0716 PROTEIN FXSA"/>
    <property type="match status" value="1"/>
</dbReference>
<sequence length="170" mass="18744">MWLLIAFLAVPLIEIALFIQVGGWIGLWPTLAIVVGTAFAGTWAVRSQGRATMTDLRRRFDTLSDPSEPLAHGAMIIFAGALLLTPGFFTDAVGLSLMVPDVRRAVMRFLARRIEVQRFQMGPGPEAPRRPGPEGETVIDGDWERVDPAEADRDAPRRRPGDRGSGWTQH</sequence>
<dbReference type="GO" id="GO:0016020">
    <property type="term" value="C:membrane"/>
    <property type="evidence" value="ECO:0007669"/>
    <property type="project" value="InterPro"/>
</dbReference>
<dbReference type="OrthoDB" id="9792788at2"/>
<dbReference type="InterPro" id="IPR007313">
    <property type="entry name" value="FxsA"/>
</dbReference>
<feature type="transmembrane region" description="Helical" evidence="2">
    <location>
        <begin position="28"/>
        <end position="49"/>
    </location>
</feature>
<keyword evidence="2" id="KW-0472">Membrane</keyword>
<gene>
    <name evidence="3" type="ORF">DRV84_06125</name>
</gene>
<evidence type="ECO:0000256" key="1">
    <source>
        <dbReference type="SAM" id="MobiDB-lite"/>
    </source>
</evidence>
<name>A0A3D9BWH0_9RHOB</name>
<accession>A0A3D9BWH0</accession>
<evidence type="ECO:0000313" key="3">
    <source>
        <dbReference type="EMBL" id="REC57746.1"/>
    </source>
</evidence>
<evidence type="ECO:0000313" key="4">
    <source>
        <dbReference type="Proteomes" id="UP000257131"/>
    </source>
</evidence>
<keyword evidence="2" id="KW-1133">Transmembrane helix</keyword>
<protein>
    <submittedName>
        <fullName evidence="3">FxsA family protein</fullName>
    </submittedName>
</protein>
<feature type="transmembrane region" description="Helical" evidence="2">
    <location>
        <begin position="70"/>
        <end position="89"/>
    </location>
</feature>
<dbReference type="NCBIfam" id="NF008528">
    <property type="entry name" value="PRK11463.1-2"/>
    <property type="match status" value="1"/>
</dbReference>